<dbReference type="InterPro" id="IPR019310">
    <property type="entry name" value="Efg1"/>
</dbReference>
<proteinExistence type="predicted"/>
<organism evidence="3 4">
    <name type="scientific">Cyclospora cayetanensis</name>
    <dbReference type="NCBI Taxonomy" id="88456"/>
    <lineage>
        <taxon>Eukaryota</taxon>
        <taxon>Sar</taxon>
        <taxon>Alveolata</taxon>
        <taxon>Apicomplexa</taxon>
        <taxon>Conoidasida</taxon>
        <taxon>Coccidia</taxon>
        <taxon>Eucoccidiorida</taxon>
        <taxon>Eimeriorina</taxon>
        <taxon>Eimeriidae</taxon>
        <taxon>Cyclospora</taxon>
    </lineage>
</organism>
<feature type="compositionally biased region" description="Basic and acidic residues" evidence="2">
    <location>
        <begin position="1"/>
        <end position="12"/>
    </location>
</feature>
<dbReference type="GO" id="GO:0006364">
    <property type="term" value="P:rRNA processing"/>
    <property type="evidence" value="ECO:0007669"/>
    <property type="project" value="InterPro"/>
</dbReference>
<reference evidence="4" key="1">
    <citation type="submission" date="2025-08" db="UniProtKB">
        <authorList>
            <consortium name="RefSeq"/>
        </authorList>
    </citation>
    <scope>IDENTIFICATION</scope>
</reference>
<feature type="compositionally biased region" description="Basic and acidic residues" evidence="2">
    <location>
        <begin position="24"/>
        <end position="37"/>
    </location>
</feature>
<dbReference type="Pfam" id="PF10153">
    <property type="entry name" value="Efg1"/>
    <property type="match status" value="1"/>
</dbReference>
<feature type="coiled-coil region" evidence="1">
    <location>
        <begin position="69"/>
        <end position="127"/>
    </location>
</feature>
<gene>
    <name evidence="4" type="primary">LOC113146820</name>
</gene>
<feature type="compositionally biased region" description="Acidic residues" evidence="2">
    <location>
        <begin position="190"/>
        <end position="210"/>
    </location>
</feature>
<evidence type="ECO:0000256" key="2">
    <source>
        <dbReference type="SAM" id="MobiDB-lite"/>
    </source>
</evidence>
<name>A0A6P6RTD9_9EIME</name>
<feature type="compositionally biased region" description="Low complexity" evidence="2">
    <location>
        <begin position="211"/>
        <end position="220"/>
    </location>
</feature>
<accession>A0A6P6RTD9</accession>
<keyword evidence="3" id="KW-1185">Reference proteome</keyword>
<dbReference type="RefSeq" id="XP_026191086.1">
    <property type="nucleotide sequence ID" value="XM_026335301.1"/>
</dbReference>
<dbReference type="OrthoDB" id="47732at2759"/>
<feature type="compositionally biased region" description="Basic and acidic residues" evidence="2">
    <location>
        <begin position="223"/>
        <end position="234"/>
    </location>
</feature>
<dbReference type="Proteomes" id="UP000515125">
    <property type="component" value="Unplaced"/>
</dbReference>
<feature type="region of interest" description="Disordered" evidence="2">
    <location>
        <begin position="186"/>
        <end position="380"/>
    </location>
</feature>
<dbReference type="AlphaFoldDB" id="A0A6P6RTD9"/>
<keyword evidence="1" id="KW-0175">Coiled coil</keyword>
<sequence>MPAAAAKKEQREIPSAGSRGGQRSRRDEPCAKPEARKRLASCAQKARSLQRLLEHKQHDLPEEVQARMRAEAETLQKRHRLRVKELKRQKFIRSKKALYSKLKFYELKKVQRRLQQTRKELLALMSEQEQGAVAPAAGRPLATSSEDLVVESAEALPLEARISQAQQKLRLHLEDLNYIRMLESRKGPAVDEEDEAAGEDMFVDASDEAPDGAAAAATADPFEDARALSDEEKQTQQQRRGGKAFRYGANPQNGGIIRGSNGRAGASHVLQKGGKHERRWTEGEDRLRGGNENTQRQKRQAPGKGASVETQRERQEAGCGRTAEKGIRAKRDPLPQKKPHQQRDATDKARAKDPNNQPTRIGLSKHKAPNQHVMFDSDEE</sequence>
<evidence type="ECO:0000256" key="1">
    <source>
        <dbReference type="SAM" id="Coils"/>
    </source>
</evidence>
<feature type="region of interest" description="Disordered" evidence="2">
    <location>
        <begin position="1"/>
        <end position="43"/>
    </location>
</feature>
<evidence type="ECO:0000313" key="3">
    <source>
        <dbReference type="Proteomes" id="UP000515125"/>
    </source>
</evidence>
<evidence type="ECO:0000313" key="4">
    <source>
        <dbReference type="RefSeq" id="XP_026191086.1"/>
    </source>
</evidence>
<protein>
    <submittedName>
        <fullName evidence="4">Uncharacterized protein LOC113146820</fullName>
    </submittedName>
</protein>
<dbReference type="GeneID" id="113146820"/>
<feature type="compositionally biased region" description="Basic and acidic residues" evidence="2">
    <location>
        <begin position="310"/>
        <end position="353"/>
    </location>
</feature>
<feature type="compositionally biased region" description="Basic and acidic residues" evidence="2">
    <location>
        <begin position="279"/>
        <end position="289"/>
    </location>
</feature>